<dbReference type="Proteomes" id="UP000594638">
    <property type="component" value="Unassembled WGS sequence"/>
</dbReference>
<dbReference type="EMBL" id="CACTIH010008152">
    <property type="protein sequence ID" value="CAA3019297.1"/>
    <property type="molecule type" value="Genomic_DNA"/>
</dbReference>
<accession>A0A8S0UH67</accession>
<feature type="region of interest" description="Disordered" evidence="1">
    <location>
        <begin position="19"/>
        <end position="101"/>
    </location>
</feature>
<proteinExistence type="predicted"/>
<comment type="caution">
    <text evidence="2">The sequence shown here is derived from an EMBL/GenBank/DDBJ whole genome shotgun (WGS) entry which is preliminary data.</text>
</comment>
<keyword evidence="3" id="KW-1185">Reference proteome</keyword>
<gene>
    <name evidence="2" type="ORF">OLEA9_A075908</name>
</gene>
<evidence type="ECO:0000256" key="1">
    <source>
        <dbReference type="SAM" id="MobiDB-lite"/>
    </source>
</evidence>
<evidence type="ECO:0000313" key="3">
    <source>
        <dbReference type="Proteomes" id="UP000594638"/>
    </source>
</evidence>
<name>A0A8S0UH67_OLEEU</name>
<organism evidence="2 3">
    <name type="scientific">Olea europaea subsp. europaea</name>
    <dbReference type="NCBI Taxonomy" id="158383"/>
    <lineage>
        <taxon>Eukaryota</taxon>
        <taxon>Viridiplantae</taxon>
        <taxon>Streptophyta</taxon>
        <taxon>Embryophyta</taxon>
        <taxon>Tracheophyta</taxon>
        <taxon>Spermatophyta</taxon>
        <taxon>Magnoliopsida</taxon>
        <taxon>eudicotyledons</taxon>
        <taxon>Gunneridae</taxon>
        <taxon>Pentapetalae</taxon>
        <taxon>asterids</taxon>
        <taxon>lamiids</taxon>
        <taxon>Lamiales</taxon>
        <taxon>Oleaceae</taxon>
        <taxon>Oleeae</taxon>
        <taxon>Olea</taxon>
    </lineage>
</organism>
<dbReference type="Gramene" id="OE9A075908T1">
    <property type="protein sequence ID" value="OE9A075908C1"/>
    <property type="gene ID" value="OE9A075908"/>
</dbReference>
<protein>
    <submittedName>
        <fullName evidence="2">Uncharacterized protein</fullName>
    </submittedName>
</protein>
<sequence length="144" mass="15358">MLRERGRRASLSISTFILGHANTGRARLESRGPEIGSRKANGLGSRARPELRKQNRPTNSARRPSRDVESAPSYPALPVRPFGRSPGRGAAQNKHTPPARLSDSIMTLEAGGHLAPPPRKGVSKYLHAFALTMAGAGGPTHGQV</sequence>
<dbReference type="AlphaFoldDB" id="A0A8S0UH67"/>
<evidence type="ECO:0000313" key="2">
    <source>
        <dbReference type="EMBL" id="CAA3019297.1"/>
    </source>
</evidence>
<reference evidence="2 3" key="1">
    <citation type="submission" date="2019-12" db="EMBL/GenBank/DDBJ databases">
        <authorList>
            <person name="Alioto T."/>
            <person name="Alioto T."/>
            <person name="Gomez Garrido J."/>
        </authorList>
    </citation>
    <scope>NUCLEOTIDE SEQUENCE [LARGE SCALE GENOMIC DNA]</scope>
</reference>